<keyword evidence="1" id="KW-1133">Transmembrane helix</keyword>
<dbReference type="KEGG" id="pbro:HOP40_35255"/>
<proteinExistence type="predicted"/>
<keyword evidence="1" id="KW-0472">Membrane</keyword>
<reference evidence="2 3" key="1">
    <citation type="submission" date="2020-05" db="EMBL/GenBank/DDBJ databases">
        <authorList>
            <person name="Mo P."/>
        </authorList>
    </citation>
    <scope>NUCLEOTIDE SEQUENCE [LARGE SCALE GENOMIC DNA]</scope>
    <source>
        <strain evidence="2 3">Gen01</strain>
        <plasmid evidence="2 3">unnamed3</plasmid>
    </source>
</reference>
<protein>
    <submittedName>
        <fullName evidence="2">Uncharacterized protein</fullName>
    </submittedName>
</protein>
<feature type="transmembrane region" description="Helical" evidence="1">
    <location>
        <begin position="12"/>
        <end position="31"/>
    </location>
</feature>
<feature type="transmembrane region" description="Helical" evidence="1">
    <location>
        <begin position="37"/>
        <end position="56"/>
    </location>
</feature>
<organism evidence="2 3">
    <name type="scientific">Pseudonocardia broussonetiae</name>
    <dbReference type="NCBI Taxonomy" id="2736640"/>
    <lineage>
        <taxon>Bacteria</taxon>
        <taxon>Bacillati</taxon>
        <taxon>Actinomycetota</taxon>
        <taxon>Actinomycetes</taxon>
        <taxon>Pseudonocardiales</taxon>
        <taxon>Pseudonocardiaceae</taxon>
        <taxon>Pseudonocardia</taxon>
    </lineage>
</organism>
<sequence length="194" mass="21626">MNRVALRHAARQFTCYFLLATAGLYVWGGLATGDSPLTYLIWAAAFLAFAVGTFAWRYRDSITAQEDAAERAQYAATLAANRAEHAAAMAQLSADLRTQQEERERRLTAEVLAGDRCAIDCEGCAEERRESDRLDAQFRRERAQRHAASKVLVHPTLHEERVAGLADLNDRLHPGYVSHEERTAEVEALDAPRA</sequence>
<geneLocation type="plasmid" evidence="2 3">
    <name>unnamed3</name>
</geneLocation>
<dbReference type="EMBL" id="CP053567">
    <property type="protein sequence ID" value="QJY51241.1"/>
    <property type="molecule type" value="Genomic_DNA"/>
</dbReference>
<evidence type="ECO:0000313" key="2">
    <source>
        <dbReference type="EMBL" id="QJY51241.1"/>
    </source>
</evidence>
<keyword evidence="3" id="KW-1185">Reference proteome</keyword>
<evidence type="ECO:0000256" key="1">
    <source>
        <dbReference type="SAM" id="Phobius"/>
    </source>
</evidence>
<dbReference type="AlphaFoldDB" id="A0A6M6JYQ2"/>
<gene>
    <name evidence="2" type="ORF">HOP40_35255</name>
</gene>
<keyword evidence="1" id="KW-0812">Transmembrane</keyword>
<dbReference type="Proteomes" id="UP000505377">
    <property type="component" value="Plasmid unnamed3"/>
</dbReference>
<name>A0A6M6JYQ2_9PSEU</name>
<dbReference type="RefSeq" id="WP_172170159.1">
    <property type="nucleotide sequence ID" value="NZ_CP053567.1"/>
</dbReference>
<accession>A0A6M6JYQ2</accession>
<evidence type="ECO:0000313" key="3">
    <source>
        <dbReference type="Proteomes" id="UP000505377"/>
    </source>
</evidence>
<keyword evidence="2" id="KW-0614">Plasmid</keyword>